<protein>
    <recommendedName>
        <fullName evidence="7">OmpA-like domain-containing protein</fullName>
    </recommendedName>
</protein>
<dbReference type="PRINTS" id="PR01021">
    <property type="entry name" value="OMPADOMAIN"/>
</dbReference>
<evidence type="ECO:0000313" key="8">
    <source>
        <dbReference type="EMBL" id="ETX26750.1"/>
    </source>
</evidence>
<dbReference type="InterPro" id="IPR006664">
    <property type="entry name" value="OMP_bac"/>
</dbReference>
<dbReference type="Gene3D" id="3.30.1330.60">
    <property type="entry name" value="OmpA-like domain"/>
    <property type="match status" value="1"/>
</dbReference>
<dbReference type="Proteomes" id="UP000023430">
    <property type="component" value="Unassembled WGS sequence"/>
</dbReference>
<dbReference type="InterPro" id="IPR006665">
    <property type="entry name" value="OmpA-like"/>
</dbReference>
<feature type="signal peptide" evidence="6">
    <location>
        <begin position="1"/>
        <end position="37"/>
    </location>
</feature>
<gene>
    <name evidence="8" type="ORF">RISW2_19385</name>
</gene>
<dbReference type="CDD" id="cd07185">
    <property type="entry name" value="OmpA_C-like"/>
    <property type="match status" value="1"/>
</dbReference>
<evidence type="ECO:0000313" key="9">
    <source>
        <dbReference type="Proteomes" id="UP000023430"/>
    </source>
</evidence>
<proteinExistence type="predicted"/>
<evidence type="ECO:0000256" key="2">
    <source>
        <dbReference type="ARBA" id="ARBA00023136"/>
    </source>
</evidence>
<evidence type="ECO:0000256" key="5">
    <source>
        <dbReference type="SAM" id="MobiDB-lite"/>
    </source>
</evidence>
<keyword evidence="3" id="KW-0998">Cell outer membrane</keyword>
<evidence type="ECO:0000256" key="4">
    <source>
        <dbReference type="PROSITE-ProRule" id="PRU00473"/>
    </source>
</evidence>
<evidence type="ECO:0000259" key="7">
    <source>
        <dbReference type="PROSITE" id="PS51123"/>
    </source>
</evidence>
<dbReference type="AlphaFoldDB" id="X7F1T2"/>
<name>X7F1T2_9RHOB</name>
<dbReference type="EMBL" id="JAME01000058">
    <property type="protein sequence ID" value="ETX26750.1"/>
    <property type="molecule type" value="Genomic_DNA"/>
</dbReference>
<dbReference type="Pfam" id="PF00691">
    <property type="entry name" value="OmpA"/>
    <property type="match status" value="1"/>
</dbReference>
<evidence type="ECO:0000256" key="1">
    <source>
        <dbReference type="ARBA" id="ARBA00004442"/>
    </source>
</evidence>
<dbReference type="PANTHER" id="PTHR30329">
    <property type="entry name" value="STATOR ELEMENT OF FLAGELLAR MOTOR COMPLEX"/>
    <property type="match status" value="1"/>
</dbReference>
<feature type="chain" id="PRO_5004977838" description="OmpA-like domain-containing protein" evidence="6">
    <location>
        <begin position="38"/>
        <end position="277"/>
    </location>
</feature>
<dbReference type="InterPro" id="IPR050330">
    <property type="entry name" value="Bact_OuterMem_StrucFunc"/>
</dbReference>
<dbReference type="PATRIC" id="fig|1449351.3.peg.4350"/>
<keyword evidence="6" id="KW-0732">Signal</keyword>
<dbReference type="eggNOG" id="COG2885">
    <property type="taxonomic scope" value="Bacteria"/>
</dbReference>
<sequence>MQKYIFPHQVVIMTFPTRFFRCAAVVSVLAVPLPALAQDDLSVEQLKSLFERQKDAFREARRSDLGETRGLKLVTVDDVRAEAPEAAAPAADMASAPSAPAVSDVSPNVTTETATLAAPDVQAGDGSGVSVSAAASGSAAVPADPNRPLLAAAEPDAPMVFGRLDPDLQVNLHIEFGFDSAALGDDQKPKLAKMCQVLNEAAIDEIMIVGHTDAAGSDAYNERLSVLRAKEVARHLVDDCGVAPGRLRTVGMGERFLYNPADPRADENRRVEFQALS</sequence>
<dbReference type="InterPro" id="IPR036737">
    <property type="entry name" value="OmpA-like_sf"/>
</dbReference>
<keyword evidence="9" id="KW-1185">Reference proteome</keyword>
<organism evidence="8 9">
    <name type="scientific">Roseivivax isoporae LMG 25204</name>
    <dbReference type="NCBI Taxonomy" id="1449351"/>
    <lineage>
        <taxon>Bacteria</taxon>
        <taxon>Pseudomonadati</taxon>
        <taxon>Pseudomonadota</taxon>
        <taxon>Alphaproteobacteria</taxon>
        <taxon>Rhodobacterales</taxon>
        <taxon>Roseobacteraceae</taxon>
        <taxon>Roseivivax</taxon>
    </lineage>
</organism>
<dbReference type="PROSITE" id="PS51123">
    <property type="entry name" value="OMPA_2"/>
    <property type="match status" value="1"/>
</dbReference>
<evidence type="ECO:0000256" key="3">
    <source>
        <dbReference type="ARBA" id="ARBA00023237"/>
    </source>
</evidence>
<feature type="domain" description="OmpA-like" evidence="7">
    <location>
        <begin position="163"/>
        <end position="277"/>
    </location>
</feature>
<keyword evidence="2 4" id="KW-0472">Membrane</keyword>
<feature type="region of interest" description="Disordered" evidence="5">
    <location>
        <begin position="87"/>
        <end position="107"/>
    </location>
</feature>
<evidence type="ECO:0000256" key="6">
    <source>
        <dbReference type="SAM" id="SignalP"/>
    </source>
</evidence>
<feature type="compositionally biased region" description="Low complexity" evidence="5">
    <location>
        <begin position="87"/>
        <end position="106"/>
    </location>
</feature>
<reference evidence="8 9" key="1">
    <citation type="submission" date="2014-01" db="EMBL/GenBank/DDBJ databases">
        <title>Roseivivax isoporae LMG 25204 Genome Sequencing.</title>
        <authorList>
            <person name="Lai Q."/>
            <person name="Li G."/>
            <person name="Shao Z."/>
        </authorList>
    </citation>
    <scope>NUCLEOTIDE SEQUENCE [LARGE SCALE GENOMIC DNA]</scope>
    <source>
        <strain evidence="8 9">LMG 25204</strain>
    </source>
</reference>
<dbReference type="GO" id="GO:0009279">
    <property type="term" value="C:cell outer membrane"/>
    <property type="evidence" value="ECO:0007669"/>
    <property type="project" value="UniProtKB-SubCell"/>
</dbReference>
<accession>X7F1T2</accession>
<dbReference type="PANTHER" id="PTHR30329:SF21">
    <property type="entry name" value="LIPOPROTEIN YIAD-RELATED"/>
    <property type="match status" value="1"/>
</dbReference>
<dbReference type="SUPFAM" id="SSF103088">
    <property type="entry name" value="OmpA-like"/>
    <property type="match status" value="1"/>
</dbReference>
<dbReference type="STRING" id="1449351.RISW2_19385"/>
<comment type="subcellular location">
    <subcellularLocation>
        <location evidence="1">Cell outer membrane</location>
    </subcellularLocation>
</comment>
<comment type="caution">
    <text evidence="8">The sequence shown here is derived from an EMBL/GenBank/DDBJ whole genome shotgun (WGS) entry which is preliminary data.</text>
</comment>